<dbReference type="OrthoDB" id="8960251at2759"/>
<accession>A0A1L8HYC3</accession>
<dbReference type="RefSeq" id="XP_018114328.1">
    <property type="nucleotide sequence ID" value="XM_018258839.2"/>
</dbReference>
<evidence type="ECO:0000256" key="1">
    <source>
        <dbReference type="SAM" id="MobiDB-lite"/>
    </source>
</evidence>
<protein>
    <submittedName>
        <fullName evidence="4">Uncharacterized protein LOC108714527</fullName>
    </submittedName>
</protein>
<evidence type="ECO:0000313" key="4">
    <source>
        <dbReference type="RefSeq" id="XP_018114328.1"/>
    </source>
</evidence>
<keyword evidence="3" id="KW-1185">Reference proteome</keyword>
<dbReference type="Bgee" id="108714527">
    <property type="expression patterns" value="Expressed in gastrula and 19 other cell types or tissues"/>
</dbReference>
<dbReference type="InterPro" id="IPR033461">
    <property type="entry name" value="WRNPLPNID"/>
</dbReference>
<dbReference type="Proteomes" id="UP000186698">
    <property type="component" value="Chromosome 1L"/>
</dbReference>
<name>A0A1L8HYC3_XENLA</name>
<dbReference type="KEGG" id="xla:108714527"/>
<organism evidence="3 4">
    <name type="scientific">Xenopus laevis</name>
    <name type="common">African clawed frog</name>
    <dbReference type="NCBI Taxonomy" id="8355"/>
    <lineage>
        <taxon>Eukaryota</taxon>
        <taxon>Metazoa</taxon>
        <taxon>Chordata</taxon>
        <taxon>Craniata</taxon>
        <taxon>Vertebrata</taxon>
        <taxon>Euteleostomi</taxon>
        <taxon>Amphibia</taxon>
        <taxon>Batrachia</taxon>
        <taxon>Anura</taxon>
        <taxon>Pipoidea</taxon>
        <taxon>Pipidae</taxon>
        <taxon>Xenopodinae</taxon>
        <taxon>Xenopus</taxon>
        <taxon>Xenopus</taxon>
    </lineage>
</organism>
<dbReference type="GeneID" id="108714527"/>
<feature type="domain" description="Putative WW-binding" evidence="2">
    <location>
        <begin position="101"/>
        <end position="125"/>
    </location>
</feature>
<reference evidence="4" key="1">
    <citation type="submission" date="2025-08" db="UniProtKB">
        <authorList>
            <consortium name="RefSeq"/>
        </authorList>
    </citation>
    <scope>IDENTIFICATION</scope>
    <source>
        <strain evidence="4">J_2021</strain>
        <tissue evidence="4">Erythrocytes</tissue>
    </source>
</reference>
<dbReference type="OMA" id="CKKQRVM"/>
<gene>
    <name evidence="4" type="primary">LOC108714527</name>
</gene>
<dbReference type="AlphaFoldDB" id="A0A1L8HYC3"/>
<dbReference type="PaxDb" id="8355-A0A1L8HYC3"/>
<dbReference type="Pfam" id="PF15017">
    <property type="entry name" value="WRNPLPNID"/>
    <property type="match status" value="1"/>
</dbReference>
<evidence type="ECO:0000259" key="2">
    <source>
        <dbReference type="Pfam" id="PF15017"/>
    </source>
</evidence>
<feature type="compositionally biased region" description="Basic and acidic residues" evidence="1">
    <location>
        <begin position="126"/>
        <end position="137"/>
    </location>
</feature>
<feature type="region of interest" description="Disordered" evidence="1">
    <location>
        <begin position="124"/>
        <end position="143"/>
    </location>
</feature>
<feature type="region of interest" description="Disordered" evidence="1">
    <location>
        <begin position="62"/>
        <end position="89"/>
    </location>
</feature>
<evidence type="ECO:0000313" key="3">
    <source>
        <dbReference type="Proteomes" id="UP000186698"/>
    </source>
</evidence>
<proteinExistence type="predicted"/>
<sequence length="143" mass="16397">MAKRKAEHHVATLAPPCKMHAGELSSYQYEPSSDPLTPRRKRKLGVDVCVDVILPARCNSKTPEQETLPAAQPPVPCKKQRVMESKSTNEYKCQNDDDFKEYNSFNYWRTPLPEIDLSEIIIEPEEVNKHPKPKTETLEEMDS</sequence>